<feature type="transmembrane region" description="Helical" evidence="8">
    <location>
        <begin position="394"/>
        <end position="417"/>
    </location>
</feature>
<dbReference type="InterPro" id="IPR036259">
    <property type="entry name" value="MFS_trans_sf"/>
</dbReference>
<dbReference type="PROSITE" id="PS01022">
    <property type="entry name" value="PTR2_1"/>
    <property type="match status" value="1"/>
</dbReference>
<evidence type="ECO:0000256" key="2">
    <source>
        <dbReference type="ARBA" id="ARBA00022448"/>
    </source>
</evidence>
<evidence type="ECO:0000313" key="11">
    <source>
        <dbReference type="Proteomes" id="UP000015525"/>
    </source>
</evidence>
<dbReference type="InterPro" id="IPR018456">
    <property type="entry name" value="PTR2_symporter_CS"/>
</dbReference>
<feature type="domain" description="Major facilitator superfamily (MFS) profile" evidence="9">
    <location>
        <begin position="21"/>
        <end position="500"/>
    </location>
</feature>
<feature type="transmembrane region" description="Helical" evidence="8">
    <location>
        <begin position="159"/>
        <end position="179"/>
    </location>
</feature>
<keyword evidence="11" id="KW-1185">Reference proteome</keyword>
<evidence type="ECO:0000256" key="8">
    <source>
        <dbReference type="SAM" id="Phobius"/>
    </source>
</evidence>
<dbReference type="EMBL" id="ATHO01000070">
    <property type="protein sequence ID" value="EQB08263.1"/>
    <property type="molecule type" value="Genomic_DNA"/>
</dbReference>
<feature type="transmembrane region" description="Helical" evidence="8">
    <location>
        <begin position="256"/>
        <end position="276"/>
    </location>
</feature>
<evidence type="ECO:0000256" key="1">
    <source>
        <dbReference type="ARBA" id="ARBA00004651"/>
    </source>
</evidence>
<dbReference type="InterPro" id="IPR000109">
    <property type="entry name" value="POT_fam"/>
</dbReference>
<feature type="transmembrane region" description="Helical" evidence="8">
    <location>
        <begin position="429"/>
        <end position="453"/>
    </location>
</feature>
<keyword evidence="6 8" id="KW-1133">Transmembrane helix</keyword>
<feature type="transmembrane region" description="Helical" evidence="8">
    <location>
        <begin position="473"/>
        <end position="491"/>
    </location>
</feature>
<feature type="transmembrane region" description="Helical" evidence="8">
    <location>
        <begin position="118"/>
        <end position="138"/>
    </location>
</feature>
<evidence type="ECO:0000256" key="7">
    <source>
        <dbReference type="ARBA" id="ARBA00023136"/>
    </source>
</evidence>
<organism evidence="10 11">
    <name type="scientific">Sphingobium quisquiliarum P25</name>
    <dbReference type="NCBI Taxonomy" id="1329909"/>
    <lineage>
        <taxon>Bacteria</taxon>
        <taxon>Pseudomonadati</taxon>
        <taxon>Pseudomonadota</taxon>
        <taxon>Alphaproteobacteria</taxon>
        <taxon>Sphingomonadales</taxon>
        <taxon>Sphingomonadaceae</taxon>
        <taxon>Sphingobium</taxon>
    </lineage>
</organism>
<dbReference type="InterPro" id="IPR020846">
    <property type="entry name" value="MFS_dom"/>
</dbReference>
<dbReference type="Pfam" id="PF00854">
    <property type="entry name" value="PTR2"/>
    <property type="match status" value="1"/>
</dbReference>
<dbReference type="CDD" id="cd17346">
    <property type="entry name" value="MFS_DtpA_like"/>
    <property type="match status" value="1"/>
</dbReference>
<protein>
    <submittedName>
        <fullName evidence="10">MFS transporter</fullName>
    </submittedName>
</protein>
<dbReference type="SUPFAM" id="SSF103473">
    <property type="entry name" value="MFS general substrate transporter"/>
    <property type="match status" value="1"/>
</dbReference>
<dbReference type="RefSeq" id="WP_021237857.1">
    <property type="nucleotide sequence ID" value="NZ_ATHO01000070.1"/>
</dbReference>
<dbReference type="PANTHER" id="PTHR23517">
    <property type="entry name" value="RESISTANCE PROTEIN MDTM, PUTATIVE-RELATED-RELATED"/>
    <property type="match status" value="1"/>
</dbReference>
<feature type="transmembrane region" description="Helical" evidence="8">
    <location>
        <begin position="89"/>
        <end position="106"/>
    </location>
</feature>
<dbReference type="AlphaFoldDB" id="T0H845"/>
<dbReference type="PANTHER" id="PTHR23517:SF15">
    <property type="entry name" value="PROTON-DEPENDENT OLIGOPEPTIDE FAMILY TRANSPORT PROTEIN"/>
    <property type="match status" value="1"/>
</dbReference>
<dbReference type="GO" id="GO:0006857">
    <property type="term" value="P:oligopeptide transport"/>
    <property type="evidence" value="ECO:0007669"/>
    <property type="project" value="InterPro"/>
</dbReference>
<evidence type="ECO:0000256" key="5">
    <source>
        <dbReference type="ARBA" id="ARBA00022856"/>
    </source>
</evidence>
<keyword evidence="7 8" id="KW-0472">Membrane</keyword>
<dbReference type="PROSITE" id="PS50850">
    <property type="entry name" value="MFS"/>
    <property type="match status" value="1"/>
</dbReference>
<gene>
    <name evidence="10" type="ORF">L288_07890</name>
</gene>
<evidence type="ECO:0000256" key="3">
    <source>
        <dbReference type="ARBA" id="ARBA00022475"/>
    </source>
</evidence>
<dbReference type="PATRIC" id="fig|1329909.3.peg.1526"/>
<evidence type="ECO:0000259" key="9">
    <source>
        <dbReference type="PROSITE" id="PS50850"/>
    </source>
</evidence>
<dbReference type="GO" id="GO:1904680">
    <property type="term" value="F:peptide transmembrane transporter activity"/>
    <property type="evidence" value="ECO:0007669"/>
    <property type="project" value="InterPro"/>
</dbReference>
<keyword evidence="2" id="KW-0813">Transport</keyword>
<reference evidence="10 11" key="1">
    <citation type="journal article" date="2013" name="Genome Announc.">
        <title>Draft Genome Sequence of Sphingobium quisquiliarum Strain P25T, a Novel Hexachlorocyclohexane (HCH)-Degrading Bacterium Isolated from an HCH Dumpsite.</title>
        <authorList>
            <person name="Kumar Singh A."/>
            <person name="Sangwan N."/>
            <person name="Sharma A."/>
            <person name="Gupta V."/>
            <person name="Khurana J.P."/>
            <person name="Lal R."/>
        </authorList>
    </citation>
    <scope>NUCLEOTIDE SEQUENCE [LARGE SCALE GENOMIC DNA]</scope>
    <source>
        <strain evidence="10 11">P25</strain>
    </source>
</reference>
<dbReference type="InterPro" id="IPR050171">
    <property type="entry name" value="MFS_Transporters"/>
</dbReference>
<evidence type="ECO:0000256" key="4">
    <source>
        <dbReference type="ARBA" id="ARBA00022692"/>
    </source>
</evidence>
<evidence type="ECO:0000256" key="6">
    <source>
        <dbReference type="ARBA" id="ARBA00022989"/>
    </source>
</evidence>
<feature type="transmembrane region" description="Helical" evidence="8">
    <location>
        <begin position="368"/>
        <end position="388"/>
    </location>
</feature>
<comment type="subcellular location">
    <subcellularLocation>
        <location evidence="1">Cell membrane</location>
        <topology evidence="1">Multi-pass membrane protein</topology>
    </subcellularLocation>
</comment>
<dbReference type="InterPro" id="IPR005279">
    <property type="entry name" value="Dipep/tripep_permease"/>
</dbReference>
<evidence type="ECO:0000313" key="10">
    <source>
        <dbReference type="EMBL" id="EQB08263.1"/>
    </source>
</evidence>
<proteinExistence type="predicted"/>
<dbReference type="Gene3D" id="1.20.1250.20">
    <property type="entry name" value="MFS general substrate transporter like domains"/>
    <property type="match status" value="1"/>
</dbReference>
<comment type="caution">
    <text evidence="10">The sequence shown here is derived from an EMBL/GenBank/DDBJ whole genome shotgun (WGS) entry which is preliminary data.</text>
</comment>
<accession>T0H845</accession>
<feature type="transmembrane region" description="Helical" evidence="8">
    <location>
        <begin position="59"/>
        <end position="80"/>
    </location>
</feature>
<feature type="transmembrane region" description="Helical" evidence="8">
    <location>
        <begin position="185"/>
        <end position="205"/>
    </location>
</feature>
<keyword evidence="3" id="KW-1003">Cell membrane</keyword>
<keyword evidence="5" id="KW-0571">Peptide transport</keyword>
<keyword evidence="5" id="KW-0653">Protein transport</keyword>
<sequence>MATSTSIAAGTGKTWLGHPRGLFLLFFVEMWERFSFYGMRALLIFYLTQHFLFSDRDAAYAYGAYMSLIYISPLMGGYLADRYLGQRKAVLFGGVVIAIGHIILGLEGGVASSGMGLGLFWLGLATVITGTGFLKSSASALVGQLYPRADMRRDPAYTIFYMGINVGATIGPLICGYLGQRWGWHWGFGAASVGMIAGVIGFVWCKPLLQGGGEPPDPARLAQRVGGLISREWLVYLSSLLSILLCWFLIQQHAIVGWMLAVSSALVVLYILWEAFGRMERVGRDRMLAALFLLVVNPIFWGLYEQTGSSLALFTDRYTDRTILGFNVPASMFQSVNAAYILLFGPVIAGLWIWLAKRGWEPSTPAKFGLALALVGAGFLVLVAGSGAPGTLTPLLFIFLLYLCHTLGELCLSPVGLSAMSKLAPSRVIGLMMGIWFLAMALGEYAAGMIAAATGGEEGAASREGVLAVYGRIGWWSIGIGVAVMAIAPWVKRLMHLDRLDDVDVFGNAPADGYAVRDDMAGKPDRLG</sequence>
<keyword evidence="4 8" id="KW-0812">Transmembrane</keyword>
<feature type="transmembrane region" description="Helical" evidence="8">
    <location>
        <begin position="288"/>
        <end position="304"/>
    </location>
</feature>
<dbReference type="Proteomes" id="UP000015525">
    <property type="component" value="Unassembled WGS sequence"/>
</dbReference>
<feature type="transmembrane region" description="Helical" evidence="8">
    <location>
        <begin position="338"/>
        <end position="356"/>
    </location>
</feature>
<name>T0H845_9SPHN</name>
<feature type="transmembrane region" description="Helical" evidence="8">
    <location>
        <begin position="233"/>
        <end position="250"/>
    </location>
</feature>
<dbReference type="NCBIfam" id="TIGR00924">
    <property type="entry name" value="yjdL_sub1_fam"/>
    <property type="match status" value="1"/>
</dbReference>
<dbReference type="GO" id="GO:0005886">
    <property type="term" value="C:plasma membrane"/>
    <property type="evidence" value="ECO:0007669"/>
    <property type="project" value="UniProtKB-SubCell"/>
</dbReference>